<feature type="domain" description="BTB" evidence="5">
    <location>
        <begin position="29"/>
        <end position="97"/>
    </location>
</feature>
<dbReference type="InterPro" id="IPR043454">
    <property type="entry name" value="NPH3/RPT2-like"/>
</dbReference>
<feature type="region of interest" description="Disordered" evidence="4">
    <location>
        <begin position="514"/>
        <end position="635"/>
    </location>
</feature>
<comment type="pathway">
    <text evidence="1">Protein modification; protein ubiquitination.</text>
</comment>
<dbReference type="UniPathway" id="UPA00143"/>
<dbReference type="CDD" id="cd18312">
    <property type="entry name" value="BTB_POZ_NPY3-like"/>
    <property type="match status" value="1"/>
</dbReference>
<feature type="compositionally biased region" description="Polar residues" evidence="4">
    <location>
        <begin position="597"/>
        <end position="615"/>
    </location>
</feature>
<dbReference type="PROSITE" id="PS50097">
    <property type="entry name" value="BTB"/>
    <property type="match status" value="1"/>
</dbReference>
<dbReference type="AlphaFoldDB" id="A0A5J9WE30"/>
<dbReference type="Gene3D" id="3.30.710.10">
    <property type="entry name" value="Potassium Channel Kv1.1, Chain A"/>
    <property type="match status" value="1"/>
</dbReference>
<dbReference type="InterPro" id="IPR027356">
    <property type="entry name" value="NPH3_dom"/>
</dbReference>
<evidence type="ECO:0008006" key="9">
    <source>
        <dbReference type="Google" id="ProtNLM"/>
    </source>
</evidence>
<dbReference type="Pfam" id="PF00651">
    <property type="entry name" value="BTB"/>
    <property type="match status" value="1"/>
</dbReference>
<keyword evidence="2" id="KW-0833">Ubl conjugation pathway</keyword>
<dbReference type="EMBL" id="RWGY01000004">
    <property type="protein sequence ID" value="TVU46195.1"/>
    <property type="molecule type" value="Genomic_DNA"/>
</dbReference>
<organism evidence="7 8">
    <name type="scientific">Eragrostis curvula</name>
    <name type="common">weeping love grass</name>
    <dbReference type="NCBI Taxonomy" id="38414"/>
    <lineage>
        <taxon>Eukaryota</taxon>
        <taxon>Viridiplantae</taxon>
        <taxon>Streptophyta</taxon>
        <taxon>Embryophyta</taxon>
        <taxon>Tracheophyta</taxon>
        <taxon>Spermatophyta</taxon>
        <taxon>Magnoliopsida</taxon>
        <taxon>Liliopsida</taxon>
        <taxon>Poales</taxon>
        <taxon>Poaceae</taxon>
        <taxon>PACMAD clade</taxon>
        <taxon>Chloridoideae</taxon>
        <taxon>Eragrostideae</taxon>
        <taxon>Eragrostidinae</taxon>
        <taxon>Eragrostis</taxon>
    </lineage>
</organism>
<evidence type="ECO:0000256" key="2">
    <source>
        <dbReference type="ARBA" id="ARBA00022786"/>
    </source>
</evidence>
<accession>A0A5J9WE30</accession>
<sequence length="635" mass="69540">MKYMKLGSKPDVFQTEGNNIRFVATELATDIVISIGDVKFYLHKFPLLSKSSRLQRLVASSSEEKNDEVDISDIPGGPSAFEVCAKFCYGMIVTLNAYNVLAARCAAEYLEMFETIDKGNLIYKIDVFLTSSVFRTWKDSIIVLQSTKSLLPWSENLKTINHCIDSIASKASIDPSEVEWSYTYNRKKLPSENGIDSHWNGVRKQPIVPSDWWVEDLCELEVDLYKRVIMAIKAKGRIPAIVIGEALRAYAYRQLLGSLEDAVSNGVDCTKRRAALDCILSLLPAEEGSVSCGFLLKLLRAACLLESGESHRSNLIRRIGTQLDGASVSDLLIPETAGENSVYNIDLVMAIVEEFMLQCVSNGKAKFQEDEEIVEVENLTTAVSSTSKFAVAKLIDGYLAEIAKDPNLPLHKLIALAEMVSSLPRPTHDGLYRAIDMYLKEHPSLSKSEKKKLCGLMDCKQLSQDACMHAVQNERLPLRVVVQVLFFEQIRASVASAKGDPSSELPSVVRSLLPRENGNSIGSSRSAATTTTEDECGVPTSSDINSLRSMRRANNSGGSERSSGSSDANKNGDDKSATGKAKGMLMPKKILSKLWSGKTNAGENSSSDTSESPGSVNPEEVKSTQSRITRNSSVS</sequence>
<evidence type="ECO:0000313" key="7">
    <source>
        <dbReference type="EMBL" id="TVU46195.1"/>
    </source>
</evidence>
<dbReference type="PANTHER" id="PTHR32370">
    <property type="entry name" value="OS12G0117600 PROTEIN"/>
    <property type="match status" value="1"/>
</dbReference>
<comment type="caution">
    <text evidence="7">The sequence shown here is derived from an EMBL/GenBank/DDBJ whole genome shotgun (WGS) entry which is preliminary data.</text>
</comment>
<evidence type="ECO:0000259" key="5">
    <source>
        <dbReference type="PROSITE" id="PS50097"/>
    </source>
</evidence>
<dbReference type="InterPro" id="IPR011333">
    <property type="entry name" value="SKP1/BTB/POZ_sf"/>
</dbReference>
<evidence type="ECO:0000256" key="1">
    <source>
        <dbReference type="ARBA" id="ARBA00004906"/>
    </source>
</evidence>
<gene>
    <name evidence="7" type="ORF">EJB05_05714</name>
</gene>
<keyword evidence="8" id="KW-1185">Reference proteome</keyword>
<evidence type="ECO:0000256" key="4">
    <source>
        <dbReference type="SAM" id="MobiDB-lite"/>
    </source>
</evidence>
<dbReference type="InterPro" id="IPR000210">
    <property type="entry name" value="BTB/POZ_dom"/>
</dbReference>
<dbReference type="Pfam" id="PF03000">
    <property type="entry name" value="NPH3"/>
    <property type="match status" value="1"/>
</dbReference>
<evidence type="ECO:0000313" key="8">
    <source>
        <dbReference type="Proteomes" id="UP000324897"/>
    </source>
</evidence>
<evidence type="ECO:0000256" key="3">
    <source>
        <dbReference type="PROSITE-ProRule" id="PRU00982"/>
    </source>
</evidence>
<dbReference type="Proteomes" id="UP000324897">
    <property type="component" value="Chromosome 5"/>
</dbReference>
<comment type="similarity">
    <text evidence="3">Belongs to the NPH3 family.</text>
</comment>
<feature type="compositionally biased region" description="Polar residues" evidence="4">
    <location>
        <begin position="623"/>
        <end position="635"/>
    </location>
</feature>
<evidence type="ECO:0000259" key="6">
    <source>
        <dbReference type="PROSITE" id="PS51649"/>
    </source>
</evidence>
<feature type="compositionally biased region" description="Polar residues" evidence="4">
    <location>
        <begin position="517"/>
        <end position="531"/>
    </location>
</feature>
<feature type="compositionally biased region" description="Polar residues" evidence="4">
    <location>
        <begin position="539"/>
        <end position="548"/>
    </location>
</feature>
<reference evidence="7 8" key="1">
    <citation type="journal article" date="2019" name="Sci. Rep.">
        <title>A high-quality genome of Eragrostis curvula grass provides insights into Poaceae evolution and supports new strategies to enhance forage quality.</title>
        <authorList>
            <person name="Carballo J."/>
            <person name="Santos B.A.C.M."/>
            <person name="Zappacosta D."/>
            <person name="Garbus I."/>
            <person name="Selva J.P."/>
            <person name="Gallo C.A."/>
            <person name="Diaz A."/>
            <person name="Albertini E."/>
            <person name="Caccamo M."/>
            <person name="Echenique V."/>
        </authorList>
    </citation>
    <scope>NUCLEOTIDE SEQUENCE [LARGE SCALE GENOMIC DNA]</scope>
    <source>
        <strain evidence="8">cv. Victoria</strain>
        <tissue evidence="7">Leaf</tissue>
    </source>
</reference>
<feature type="compositionally biased region" description="Low complexity" evidence="4">
    <location>
        <begin position="552"/>
        <end position="569"/>
    </location>
</feature>
<feature type="domain" description="NPH3" evidence="6">
    <location>
        <begin position="211"/>
        <end position="491"/>
    </location>
</feature>
<protein>
    <recommendedName>
        <fullName evidence="9">NPH3 domain-containing protein</fullName>
    </recommendedName>
</protein>
<dbReference type="PROSITE" id="PS51649">
    <property type="entry name" value="NPH3"/>
    <property type="match status" value="1"/>
</dbReference>
<name>A0A5J9WE30_9POAL</name>
<dbReference type="OrthoDB" id="624345at2759"/>
<proteinExistence type="inferred from homology"/>
<dbReference type="SUPFAM" id="SSF54695">
    <property type="entry name" value="POZ domain"/>
    <property type="match status" value="1"/>
</dbReference>
<dbReference type="GO" id="GO:0016567">
    <property type="term" value="P:protein ubiquitination"/>
    <property type="evidence" value="ECO:0007669"/>
    <property type="project" value="UniProtKB-UniPathway"/>
</dbReference>
<dbReference type="Gramene" id="TVU46195">
    <property type="protein sequence ID" value="TVU46195"/>
    <property type="gene ID" value="EJB05_05714"/>
</dbReference>